<organism evidence="2 3">
    <name type="scientific">Corynebacterium pseudopelargi</name>
    <dbReference type="NCBI Taxonomy" id="2080757"/>
    <lineage>
        <taxon>Bacteria</taxon>
        <taxon>Bacillati</taxon>
        <taxon>Actinomycetota</taxon>
        <taxon>Actinomycetes</taxon>
        <taxon>Mycobacteriales</taxon>
        <taxon>Corynebacteriaceae</taxon>
        <taxon>Corynebacterium</taxon>
    </lineage>
</organism>
<name>A0A3G6IT35_9CORY</name>
<reference evidence="2 3" key="1">
    <citation type="submission" date="2018-11" db="EMBL/GenBank/DDBJ databases">
        <authorList>
            <person name="Kleinhagauer T."/>
            <person name="Glaeser S.P."/>
            <person name="Spergser J."/>
            <person name="Ruckert C."/>
            <person name="Kaempfer P."/>
            <person name="Busse H.-J."/>
        </authorList>
    </citation>
    <scope>NUCLEOTIDE SEQUENCE [LARGE SCALE GENOMIC DNA]</scope>
    <source>
        <strain evidence="2 3">812CH</strain>
    </source>
</reference>
<feature type="region of interest" description="Disordered" evidence="1">
    <location>
        <begin position="99"/>
        <end position="122"/>
    </location>
</feature>
<protein>
    <recommendedName>
        <fullName evidence="4">Tail assembly chaperone</fullName>
    </recommendedName>
</protein>
<evidence type="ECO:0000313" key="2">
    <source>
        <dbReference type="EMBL" id="AZA08697.1"/>
    </source>
</evidence>
<evidence type="ECO:0000256" key="1">
    <source>
        <dbReference type="SAM" id="MobiDB-lite"/>
    </source>
</evidence>
<dbReference type="AlphaFoldDB" id="A0A3G6IT35"/>
<dbReference type="Proteomes" id="UP000271426">
    <property type="component" value="Chromosome"/>
</dbReference>
<gene>
    <name evidence="2" type="ORF">CPPEL_02830</name>
</gene>
<keyword evidence="3" id="KW-1185">Reference proteome</keyword>
<sequence>MTAIDLDAILAQRAEATGAEEGRIPFIFKGETFTFRDPVTLSDEDQEELNELGESQDARFSDVAVFWMGEEEWERFEAAGGTALMFRFIVEENARREQEVNAAGKSSARMNRSQRRAAGRKR</sequence>
<dbReference type="RefSeq" id="WP_123959712.1">
    <property type="nucleotide sequence ID" value="NZ_CP033898.1"/>
</dbReference>
<evidence type="ECO:0008006" key="4">
    <source>
        <dbReference type="Google" id="ProtNLM"/>
    </source>
</evidence>
<proteinExistence type="predicted"/>
<dbReference type="EMBL" id="CP033898">
    <property type="protein sequence ID" value="AZA08697.1"/>
    <property type="molecule type" value="Genomic_DNA"/>
</dbReference>
<dbReference type="OrthoDB" id="3627888at2"/>
<accession>A0A3G6IT35</accession>
<evidence type="ECO:0000313" key="3">
    <source>
        <dbReference type="Proteomes" id="UP000271426"/>
    </source>
</evidence>
<dbReference type="KEGG" id="cpso:CPPEL_02830"/>
<feature type="compositionally biased region" description="Basic residues" evidence="1">
    <location>
        <begin position="112"/>
        <end position="122"/>
    </location>
</feature>